<evidence type="ECO:0000313" key="2">
    <source>
        <dbReference type="EMBL" id="TDP86564.1"/>
    </source>
</evidence>
<dbReference type="AlphaFoldDB" id="A0A4R6RJG8"/>
<dbReference type="InterPro" id="IPR029069">
    <property type="entry name" value="HotDog_dom_sf"/>
</dbReference>
<dbReference type="Pfam" id="PF03061">
    <property type="entry name" value="4HBT"/>
    <property type="match status" value="1"/>
</dbReference>
<accession>A0A4R6RJG8</accession>
<dbReference type="RefSeq" id="WP_126536988.1">
    <property type="nucleotide sequence ID" value="NZ_BSPM01000008.1"/>
</dbReference>
<dbReference type="EMBL" id="SNXY01000006">
    <property type="protein sequence ID" value="TDP86564.1"/>
    <property type="molecule type" value="Genomic_DNA"/>
</dbReference>
<organism evidence="2 3">
    <name type="scientific">Oharaeibacter diazotrophicus</name>
    <dbReference type="NCBI Taxonomy" id="1920512"/>
    <lineage>
        <taxon>Bacteria</taxon>
        <taxon>Pseudomonadati</taxon>
        <taxon>Pseudomonadota</taxon>
        <taxon>Alphaproteobacteria</taxon>
        <taxon>Hyphomicrobiales</taxon>
        <taxon>Pleomorphomonadaceae</taxon>
        <taxon>Oharaeibacter</taxon>
    </lineage>
</organism>
<feature type="domain" description="Thioesterase" evidence="1">
    <location>
        <begin position="53"/>
        <end position="127"/>
    </location>
</feature>
<evidence type="ECO:0000313" key="3">
    <source>
        <dbReference type="Proteomes" id="UP000294547"/>
    </source>
</evidence>
<evidence type="ECO:0000259" key="1">
    <source>
        <dbReference type="Pfam" id="PF03061"/>
    </source>
</evidence>
<reference evidence="2 3" key="1">
    <citation type="submission" date="2019-03" db="EMBL/GenBank/DDBJ databases">
        <title>Genomic Encyclopedia of Type Strains, Phase IV (KMG-IV): sequencing the most valuable type-strain genomes for metagenomic binning, comparative biology and taxonomic classification.</title>
        <authorList>
            <person name="Goeker M."/>
        </authorList>
    </citation>
    <scope>NUCLEOTIDE SEQUENCE [LARGE SCALE GENOMIC DNA]</scope>
    <source>
        <strain evidence="2 3">DSM 102969</strain>
    </source>
</reference>
<dbReference type="OrthoDB" id="9805304at2"/>
<name>A0A4R6RJG8_9HYPH</name>
<sequence>MHHPKMTAADLNAFLERDFPELNATRRAYVVTEIGHRSAAVTLDAGPEMLRPGGTVSGPTLMTLADIAAWVVILGHVGPVGLTVTTHLSIDFLLKPQPGLLVGRSRLLKLGKRLAVAAVEIGDEAGASVYAHASATYSIPPGAVGGA</sequence>
<protein>
    <submittedName>
        <fullName evidence="2">Uncharacterized protein (TIGR00369 family)</fullName>
    </submittedName>
</protein>
<proteinExistence type="predicted"/>
<dbReference type="CDD" id="cd03443">
    <property type="entry name" value="PaaI_thioesterase"/>
    <property type="match status" value="1"/>
</dbReference>
<dbReference type="GO" id="GO:0016790">
    <property type="term" value="F:thiolester hydrolase activity"/>
    <property type="evidence" value="ECO:0007669"/>
    <property type="project" value="UniProtKB-ARBA"/>
</dbReference>
<dbReference type="InterPro" id="IPR006683">
    <property type="entry name" value="Thioestr_dom"/>
</dbReference>
<dbReference type="SUPFAM" id="SSF54637">
    <property type="entry name" value="Thioesterase/thiol ester dehydrase-isomerase"/>
    <property type="match status" value="1"/>
</dbReference>
<gene>
    <name evidence="2" type="ORF">EDD54_0443</name>
</gene>
<keyword evidence="3" id="KW-1185">Reference proteome</keyword>
<dbReference type="Proteomes" id="UP000294547">
    <property type="component" value="Unassembled WGS sequence"/>
</dbReference>
<dbReference type="Gene3D" id="3.10.129.10">
    <property type="entry name" value="Hotdog Thioesterase"/>
    <property type="match status" value="1"/>
</dbReference>
<comment type="caution">
    <text evidence="2">The sequence shown here is derived from an EMBL/GenBank/DDBJ whole genome shotgun (WGS) entry which is preliminary data.</text>
</comment>